<dbReference type="InterPro" id="IPR029787">
    <property type="entry name" value="Nucleotide_cyclase"/>
</dbReference>
<feature type="domain" description="GGDEF" evidence="5">
    <location>
        <begin position="448"/>
        <end position="581"/>
    </location>
</feature>
<keyword evidence="6" id="KW-0808">Transferase</keyword>
<evidence type="ECO:0000256" key="4">
    <source>
        <dbReference type="SAM" id="SignalP"/>
    </source>
</evidence>
<dbReference type="EMBL" id="CP157948">
    <property type="protein sequence ID" value="XBS88809.1"/>
    <property type="molecule type" value="Genomic_DNA"/>
</dbReference>
<organism evidence="6">
    <name type="scientific">Rhodanobacter sp. IGA1.0</name>
    <dbReference type="NCBI Taxonomy" id="3158582"/>
    <lineage>
        <taxon>Bacteria</taxon>
        <taxon>Pseudomonadati</taxon>
        <taxon>Pseudomonadota</taxon>
        <taxon>Gammaproteobacteria</taxon>
        <taxon>Lysobacterales</taxon>
        <taxon>Rhodanobacteraceae</taxon>
        <taxon>Rhodanobacter</taxon>
    </lineage>
</organism>
<dbReference type="PANTHER" id="PTHR45138:SF24">
    <property type="entry name" value="DIGUANYLATE CYCLASE DGCC-RELATED"/>
    <property type="match status" value="1"/>
</dbReference>
<dbReference type="InterPro" id="IPR043128">
    <property type="entry name" value="Rev_trsase/Diguanyl_cyclase"/>
</dbReference>
<sequence>MRESLRGLRRLAMLAAAATCLPGHPVHAAIPDISRIDQVEALRTKDHPRFVQRLQQLHRQVDSLGAAERWQLRYLDAWQAAYDGDYATADASLQDIIDHAGDPALVAKASARLMDDFSINRRYQAAFMLAHRLVLDLPHIQDKLARFIVLANLSQVFGAAGQYELALDYARQMEDSPPAGESLCASRSMQVTALFNSQKLTSTSPLLPQAADTCTAAGQPVFAETMWLVLANLHLDEGQPGKALALLQRIAPGITANQYHPHMESAGVMLGRAYWKLGDARHAHDYAAAAVAMASPDEVNETLRDGYEVLYRVAKQRGDAATALAYYEHYAAQDKGYLDEVSARALAYQMVQQRVLAEQLRTAELGRQNDALRMQQALDTRAVETGRLYIALLLLTLAFIMLWLFRLKRSQLRFKWMARRDSLTGILNHQHFISEAERLLSTLQRKPGDACLVSIDLDHFKQVNDTHGHATGDAVLRHAVAICQQHLRPGDLFGRLGGEEFGILLHDCPYDQGVAIANRIRIAIAAAPLDNGDATVAISASVGLASTDNSGYQLLRLCMEADAALYRAKRAGRNRVHADHGDAGDAGIRGAKHG</sequence>
<name>A0AAU7QGQ3_9GAMM</name>
<evidence type="ECO:0000256" key="3">
    <source>
        <dbReference type="SAM" id="Phobius"/>
    </source>
</evidence>
<evidence type="ECO:0000256" key="1">
    <source>
        <dbReference type="ARBA" id="ARBA00001946"/>
    </source>
</evidence>
<dbReference type="SMART" id="SM00267">
    <property type="entry name" value="GGDEF"/>
    <property type="match status" value="1"/>
</dbReference>
<dbReference type="GO" id="GO:0005886">
    <property type="term" value="C:plasma membrane"/>
    <property type="evidence" value="ECO:0007669"/>
    <property type="project" value="TreeGrafter"/>
</dbReference>
<dbReference type="GO" id="GO:0043709">
    <property type="term" value="P:cell adhesion involved in single-species biofilm formation"/>
    <property type="evidence" value="ECO:0007669"/>
    <property type="project" value="TreeGrafter"/>
</dbReference>
<dbReference type="Pfam" id="PF00990">
    <property type="entry name" value="GGDEF"/>
    <property type="match status" value="1"/>
</dbReference>
<dbReference type="InterPro" id="IPR000160">
    <property type="entry name" value="GGDEF_dom"/>
</dbReference>
<reference evidence="6" key="1">
    <citation type="submission" date="2024-06" db="EMBL/GenBank/DDBJ databases">
        <authorList>
            <person name="Sun Y."/>
        </authorList>
    </citation>
    <scope>NUCLEOTIDE SEQUENCE</scope>
    <source>
        <strain evidence="6">IGA1.0</strain>
    </source>
</reference>
<accession>A0AAU7QGQ3</accession>
<keyword evidence="6" id="KW-0548">Nucleotidyltransferase</keyword>
<feature type="signal peptide" evidence="4">
    <location>
        <begin position="1"/>
        <end position="28"/>
    </location>
</feature>
<dbReference type="CDD" id="cd01949">
    <property type="entry name" value="GGDEF"/>
    <property type="match status" value="1"/>
</dbReference>
<dbReference type="SUPFAM" id="SSF55073">
    <property type="entry name" value="Nucleotide cyclase"/>
    <property type="match status" value="1"/>
</dbReference>
<feature type="transmembrane region" description="Helical" evidence="3">
    <location>
        <begin position="388"/>
        <end position="407"/>
    </location>
</feature>
<dbReference type="GO" id="GO:1902201">
    <property type="term" value="P:negative regulation of bacterial-type flagellum-dependent cell motility"/>
    <property type="evidence" value="ECO:0007669"/>
    <property type="project" value="TreeGrafter"/>
</dbReference>
<dbReference type="PANTHER" id="PTHR45138">
    <property type="entry name" value="REGULATORY COMPONENTS OF SENSORY TRANSDUCTION SYSTEM"/>
    <property type="match status" value="1"/>
</dbReference>
<protein>
    <recommendedName>
        <fullName evidence="2">diguanylate cyclase</fullName>
        <ecNumber evidence="2">2.7.7.65</ecNumber>
    </recommendedName>
</protein>
<dbReference type="Gene3D" id="1.25.40.10">
    <property type="entry name" value="Tetratricopeptide repeat domain"/>
    <property type="match status" value="1"/>
</dbReference>
<dbReference type="InterPro" id="IPR011990">
    <property type="entry name" value="TPR-like_helical_dom_sf"/>
</dbReference>
<keyword evidence="3" id="KW-1133">Transmembrane helix</keyword>
<keyword evidence="3" id="KW-0812">Transmembrane</keyword>
<keyword evidence="3" id="KW-0472">Membrane</keyword>
<gene>
    <name evidence="6" type="ORF">ABNK63_10375</name>
</gene>
<evidence type="ECO:0000313" key="6">
    <source>
        <dbReference type="EMBL" id="XBS88809.1"/>
    </source>
</evidence>
<evidence type="ECO:0000259" key="5">
    <source>
        <dbReference type="PROSITE" id="PS50887"/>
    </source>
</evidence>
<dbReference type="RefSeq" id="WP_350015559.1">
    <property type="nucleotide sequence ID" value="NZ_CP157948.1"/>
</dbReference>
<dbReference type="GO" id="GO:0052621">
    <property type="term" value="F:diguanylate cyclase activity"/>
    <property type="evidence" value="ECO:0007669"/>
    <property type="project" value="UniProtKB-EC"/>
</dbReference>
<feature type="chain" id="PRO_5043829137" description="diguanylate cyclase" evidence="4">
    <location>
        <begin position="29"/>
        <end position="594"/>
    </location>
</feature>
<dbReference type="NCBIfam" id="TIGR00254">
    <property type="entry name" value="GGDEF"/>
    <property type="match status" value="1"/>
</dbReference>
<dbReference type="AlphaFoldDB" id="A0AAU7QGQ3"/>
<dbReference type="EC" id="2.7.7.65" evidence="2"/>
<proteinExistence type="predicted"/>
<comment type="cofactor">
    <cofactor evidence="1">
        <name>Mg(2+)</name>
        <dbReference type="ChEBI" id="CHEBI:18420"/>
    </cofactor>
</comment>
<dbReference type="InterPro" id="IPR050469">
    <property type="entry name" value="Diguanylate_Cyclase"/>
</dbReference>
<dbReference type="SUPFAM" id="SSF48452">
    <property type="entry name" value="TPR-like"/>
    <property type="match status" value="1"/>
</dbReference>
<keyword evidence="4" id="KW-0732">Signal</keyword>
<dbReference type="FunFam" id="3.30.70.270:FF:000001">
    <property type="entry name" value="Diguanylate cyclase domain protein"/>
    <property type="match status" value="1"/>
</dbReference>
<dbReference type="PROSITE" id="PS50887">
    <property type="entry name" value="GGDEF"/>
    <property type="match status" value="1"/>
</dbReference>
<dbReference type="Gene3D" id="3.30.70.270">
    <property type="match status" value="1"/>
</dbReference>
<evidence type="ECO:0000256" key="2">
    <source>
        <dbReference type="ARBA" id="ARBA00012528"/>
    </source>
</evidence>